<evidence type="ECO:0000313" key="8">
    <source>
        <dbReference type="Proteomes" id="UP000663866"/>
    </source>
</evidence>
<evidence type="ECO:0000259" key="1">
    <source>
        <dbReference type="Pfam" id="PF01498"/>
    </source>
</evidence>
<dbReference type="PANTHER" id="PTHR23022">
    <property type="entry name" value="TRANSPOSABLE ELEMENT-RELATED"/>
    <property type="match status" value="1"/>
</dbReference>
<evidence type="ECO:0000313" key="6">
    <source>
        <dbReference type="EMBL" id="CAF4227241.1"/>
    </source>
</evidence>
<proteinExistence type="predicted"/>
<organism evidence="4 7">
    <name type="scientific">Rotaria magnacalcarata</name>
    <dbReference type="NCBI Taxonomy" id="392030"/>
    <lineage>
        <taxon>Eukaryota</taxon>
        <taxon>Metazoa</taxon>
        <taxon>Spiralia</taxon>
        <taxon>Gnathifera</taxon>
        <taxon>Rotifera</taxon>
        <taxon>Eurotatoria</taxon>
        <taxon>Bdelloidea</taxon>
        <taxon>Philodinida</taxon>
        <taxon>Philodinidae</taxon>
        <taxon>Rotaria</taxon>
    </lineage>
</organism>
<dbReference type="Proteomes" id="UP000663887">
    <property type="component" value="Unassembled WGS sequence"/>
</dbReference>
<dbReference type="Proteomes" id="UP000663866">
    <property type="component" value="Unassembled WGS sequence"/>
</dbReference>
<reference evidence="4" key="1">
    <citation type="submission" date="2021-02" db="EMBL/GenBank/DDBJ databases">
        <authorList>
            <person name="Nowell W R."/>
        </authorList>
    </citation>
    <scope>NUCLEOTIDE SEQUENCE</scope>
</reference>
<dbReference type="EMBL" id="CAJOBG010002180">
    <property type="protein sequence ID" value="CAF3989277.1"/>
    <property type="molecule type" value="Genomic_DNA"/>
</dbReference>
<dbReference type="InterPro" id="IPR002492">
    <property type="entry name" value="Transposase_Tc1-like"/>
</dbReference>
<dbReference type="Proteomes" id="UP000663842">
    <property type="component" value="Unassembled WGS sequence"/>
</dbReference>
<evidence type="ECO:0000313" key="7">
    <source>
        <dbReference type="Proteomes" id="UP000663856"/>
    </source>
</evidence>
<evidence type="ECO:0000313" key="5">
    <source>
        <dbReference type="EMBL" id="CAF3989277.1"/>
    </source>
</evidence>
<dbReference type="AlphaFoldDB" id="A0A816ST98"/>
<feature type="domain" description="Tc1-like transposase DDE" evidence="2">
    <location>
        <begin position="115"/>
        <end position="258"/>
    </location>
</feature>
<dbReference type="EMBL" id="CAJNRF010007527">
    <property type="protein sequence ID" value="CAF2092542.1"/>
    <property type="molecule type" value="Genomic_DNA"/>
</dbReference>
<accession>A0A816ST98</accession>
<dbReference type="GO" id="GO:0015074">
    <property type="term" value="P:DNA integration"/>
    <property type="evidence" value="ECO:0007669"/>
    <property type="project" value="InterPro"/>
</dbReference>
<dbReference type="GO" id="GO:0003677">
    <property type="term" value="F:DNA binding"/>
    <property type="evidence" value="ECO:0007669"/>
    <property type="project" value="InterPro"/>
</dbReference>
<dbReference type="Pfam" id="PF13358">
    <property type="entry name" value="DDE_3"/>
    <property type="match status" value="1"/>
</dbReference>
<evidence type="ECO:0000259" key="2">
    <source>
        <dbReference type="Pfam" id="PF13358"/>
    </source>
</evidence>
<dbReference type="PANTHER" id="PTHR23022:SF135">
    <property type="entry name" value="SI:DKEY-77F5.3"/>
    <property type="match status" value="1"/>
</dbReference>
<dbReference type="InterPro" id="IPR036397">
    <property type="entry name" value="RNaseH_sf"/>
</dbReference>
<evidence type="ECO:0008006" key="9">
    <source>
        <dbReference type="Google" id="ProtNLM"/>
    </source>
</evidence>
<sequence>MYDYYNLGHLCAAEIARQTKIPVRTVRRPRKITLEDNRAIGQWIRRNNEVTAQKIVKKLQSNFDLTVFRWVAQRQLHRLGYENVLPRGTPMLTNEQKERRVQWALAHKDDDWNQTVFSDETAHQLFRNTIRRWSKHAQEEKKRIPKNKQKIMVWGAFSNKGQISCYSFRTTMDGPLYVKILRKHLLTGAIKQFGSRWRYQQDNDHKHTSKIAKQFLEKEMPETIDWLSNSSDINPIEDMWLILKRRVEKRKSSNIDELDQFLYEEWKKVEKAIINNLVNSMKSRRLAIIDLKGEKINC</sequence>
<dbReference type="Proteomes" id="UP000663856">
    <property type="component" value="Unassembled WGS sequence"/>
</dbReference>
<protein>
    <recommendedName>
        <fullName evidence="9">Transposase</fullName>
    </recommendedName>
</protein>
<dbReference type="InterPro" id="IPR038717">
    <property type="entry name" value="Tc1-like_DDE_dom"/>
</dbReference>
<dbReference type="EMBL" id="CAJNRG010002316">
    <property type="protein sequence ID" value="CAF2046093.1"/>
    <property type="molecule type" value="Genomic_DNA"/>
</dbReference>
<comment type="caution">
    <text evidence="4">The sequence shown here is derived from an EMBL/GenBank/DDBJ whole genome shotgun (WGS) entry which is preliminary data.</text>
</comment>
<feature type="domain" description="Transposase Tc1-like" evidence="1">
    <location>
        <begin position="38"/>
        <end position="109"/>
    </location>
</feature>
<evidence type="ECO:0000313" key="4">
    <source>
        <dbReference type="EMBL" id="CAF2092542.1"/>
    </source>
</evidence>
<evidence type="ECO:0000313" key="3">
    <source>
        <dbReference type="EMBL" id="CAF2046093.1"/>
    </source>
</evidence>
<keyword evidence="8" id="KW-1185">Reference proteome</keyword>
<dbReference type="Gene3D" id="3.30.420.10">
    <property type="entry name" value="Ribonuclease H-like superfamily/Ribonuclease H"/>
    <property type="match status" value="1"/>
</dbReference>
<dbReference type="EMBL" id="CAJOBF010007230">
    <property type="protein sequence ID" value="CAF4227241.1"/>
    <property type="molecule type" value="Genomic_DNA"/>
</dbReference>
<name>A0A816ST98_9BILA</name>
<dbReference type="GO" id="GO:0006313">
    <property type="term" value="P:DNA transposition"/>
    <property type="evidence" value="ECO:0007669"/>
    <property type="project" value="InterPro"/>
</dbReference>
<dbReference type="Pfam" id="PF01498">
    <property type="entry name" value="HTH_Tnp_Tc3_2"/>
    <property type="match status" value="1"/>
</dbReference>
<gene>
    <name evidence="5" type="ORF">OVN521_LOCUS14386</name>
    <name evidence="6" type="ORF">UXM345_LOCUS29437</name>
    <name evidence="4" type="ORF">WKI299_LOCUS18512</name>
    <name evidence="3" type="ORF">XDN619_LOCUS7637</name>
</gene>
<dbReference type="InterPro" id="IPR052338">
    <property type="entry name" value="Transposase_5"/>
</dbReference>